<keyword evidence="1" id="KW-0812">Transmembrane</keyword>
<gene>
    <name evidence="3" type="ORF">EVAR_44760_1</name>
</gene>
<name>A0A4C1XHE8_EUMVA</name>
<dbReference type="Proteomes" id="UP000299102">
    <property type="component" value="Unassembled WGS sequence"/>
</dbReference>
<protein>
    <recommendedName>
        <fullName evidence="5">Secreted protein</fullName>
    </recommendedName>
</protein>
<feature type="signal peptide" evidence="2">
    <location>
        <begin position="1"/>
        <end position="27"/>
    </location>
</feature>
<feature type="transmembrane region" description="Helical" evidence="1">
    <location>
        <begin position="85"/>
        <end position="101"/>
    </location>
</feature>
<evidence type="ECO:0000313" key="4">
    <source>
        <dbReference type="Proteomes" id="UP000299102"/>
    </source>
</evidence>
<dbReference type="EMBL" id="BGZK01000842">
    <property type="protein sequence ID" value="GBP62520.1"/>
    <property type="molecule type" value="Genomic_DNA"/>
</dbReference>
<sequence>MSSPRAGRRMKTSTMLLLNFILHPGQQASKFASFKFVMHTAPRAVEYRSRLFMNRQTSGGWWVAHGAAGAGAAAVRTMQRRTKRAFYVFNFTSLLICKSYYGSN</sequence>
<keyword evidence="2" id="KW-0732">Signal</keyword>
<evidence type="ECO:0008006" key="5">
    <source>
        <dbReference type="Google" id="ProtNLM"/>
    </source>
</evidence>
<reference evidence="3 4" key="1">
    <citation type="journal article" date="2019" name="Commun. Biol.">
        <title>The bagworm genome reveals a unique fibroin gene that provides high tensile strength.</title>
        <authorList>
            <person name="Kono N."/>
            <person name="Nakamura H."/>
            <person name="Ohtoshi R."/>
            <person name="Tomita M."/>
            <person name="Numata K."/>
            <person name="Arakawa K."/>
        </authorList>
    </citation>
    <scope>NUCLEOTIDE SEQUENCE [LARGE SCALE GENOMIC DNA]</scope>
</reference>
<evidence type="ECO:0000313" key="3">
    <source>
        <dbReference type="EMBL" id="GBP62520.1"/>
    </source>
</evidence>
<dbReference type="AlphaFoldDB" id="A0A4C1XHE8"/>
<evidence type="ECO:0000256" key="1">
    <source>
        <dbReference type="SAM" id="Phobius"/>
    </source>
</evidence>
<evidence type="ECO:0000256" key="2">
    <source>
        <dbReference type="SAM" id="SignalP"/>
    </source>
</evidence>
<keyword evidence="1" id="KW-0472">Membrane</keyword>
<dbReference type="OrthoDB" id="10621151at2759"/>
<keyword evidence="4" id="KW-1185">Reference proteome</keyword>
<keyword evidence="1" id="KW-1133">Transmembrane helix</keyword>
<organism evidence="3 4">
    <name type="scientific">Eumeta variegata</name>
    <name type="common">Bagworm moth</name>
    <name type="synonym">Eumeta japonica</name>
    <dbReference type="NCBI Taxonomy" id="151549"/>
    <lineage>
        <taxon>Eukaryota</taxon>
        <taxon>Metazoa</taxon>
        <taxon>Ecdysozoa</taxon>
        <taxon>Arthropoda</taxon>
        <taxon>Hexapoda</taxon>
        <taxon>Insecta</taxon>
        <taxon>Pterygota</taxon>
        <taxon>Neoptera</taxon>
        <taxon>Endopterygota</taxon>
        <taxon>Lepidoptera</taxon>
        <taxon>Glossata</taxon>
        <taxon>Ditrysia</taxon>
        <taxon>Tineoidea</taxon>
        <taxon>Psychidae</taxon>
        <taxon>Oiketicinae</taxon>
        <taxon>Eumeta</taxon>
    </lineage>
</organism>
<proteinExistence type="predicted"/>
<accession>A0A4C1XHE8</accession>
<feature type="chain" id="PRO_5020036706" description="Secreted protein" evidence="2">
    <location>
        <begin position="28"/>
        <end position="104"/>
    </location>
</feature>
<comment type="caution">
    <text evidence="3">The sequence shown here is derived from an EMBL/GenBank/DDBJ whole genome shotgun (WGS) entry which is preliminary data.</text>
</comment>